<dbReference type="Pfam" id="PF00781">
    <property type="entry name" value="DAGK_cat"/>
    <property type="match status" value="1"/>
</dbReference>
<dbReference type="GO" id="GO:0007200">
    <property type="term" value="P:phospholipase C-activating G protein-coupled receptor signaling pathway"/>
    <property type="evidence" value="ECO:0007669"/>
    <property type="project" value="InterPro"/>
</dbReference>
<evidence type="ECO:0000313" key="11">
    <source>
        <dbReference type="Proteomes" id="UP001201812"/>
    </source>
</evidence>
<gene>
    <name evidence="10" type="ORF">DdX_00742</name>
</gene>
<dbReference type="Proteomes" id="UP001201812">
    <property type="component" value="Unassembled WGS sequence"/>
</dbReference>
<feature type="compositionally biased region" description="Basic and acidic residues" evidence="8">
    <location>
        <begin position="854"/>
        <end position="869"/>
    </location>
</feature>
<dbReference type="Gene3D" id="3.40.50.10330">
    <property type="entry name" value="Probable inorganic polyphosphate/atp-NAD kinase, domain 1"/>
    <property type="match status" value="1"/>
</dbReference>
<dbReference type="Gene3D" id="2.60.200.40">
    <property type="match status" value="1"/>
</dbReference>
<evidence type="ECO:0000256" key="2">
    <source>
        <dbReference type="ARBA" id="ARBA00009280"/>
    </source>
</evidence>
<feature type="compositionally biased region" description="Low complexity" evidence="8">
    <location>
        <begin position="143"/>
        <end position="154"/>
    </location>
</feature>
<evidence type="ECO:0000256" key="6">
    <source>
        <dbReference type="ARBA" id="ARBA00022840"/>
    </source>
</evidence>
<keyword evidence="5 7" id="KW-0418">Kinase</keyword>
<accession>A0AAD4NHY4</accession>
<dbReference type="Pfam" id="PF23578">
    <property type="entry name" value="DGKI"/>
    <property type="match status" value="1"/>
</dbReference>
<feature type="region of interest" description="Disordered" evidence="8">
    <location>
        <begin position="1158"/>
        <end position="1243"/>
    </location>
</feature>
<feature type="compositionally biased region" description="Low complexity" evidence="8">
    <location>
        <begin position="664"/>
        <end position="679"/>
    </location>
</feature>
<dbReference type="InterPro" id="IPR001206">
    <property type="entry name" value="Diacylglycerol_kinase_cat_dom"/>
</dbReference>
<dbReference type="PROSITE" id="PS50146">
    <property type="entry name" value="DAGK"/>
    <property type="match status" value="1"/>
</dbReference>
<feature type="region of interest" description="Disordered" evidence="8">
    <location>
        <begin position="657"/>
        <end position="777"/>
    </location>
</feature>
<feature type="region of interest" description="Disordered" evidence="8">
    <location>
        <begin position="344"/>
        <end position="414"/>
    </location>
</feature>
<evidence type="ECO:0000256" key="5">
    <source>
        <dbReference type="ARBA" id="ARBA00022777"/>
    </source>
</evidence>
<dbReference type="FunFam" id="2.60.200.40:FF:000002">
    <property type="entry name" value="Diacylglycerol kinase"/>
    <property type="match status" value="1"/>
</dbReference>
<dbReference type="Pfam" id="PF00609">
    <property type="entry name" value="DAGK_acc"/>
    <property type="match status" value="1"/>
</dbReference>
<dbReference type="SMART" id="SM00046">
    <property type="entry name" value="DAGKc"/>
    <property type="match status" value="1"/>
</dbReference>
<keyword evidence="11" id="KW-1185">Reference proteome</keyword>
<keyword evidence="3 7" id="KW-0808">Transferase</keyword>
<feature type="region of interest" description="Disordered" evidence="8">
    <location>
        <begin position="492"/>
        <end position="528"/>
    </location>
</feature>
<dbReference type="SMART" id="SM00045">
    <property type="entry name" value="DAGKa"/>
    <property type="match status" value="1"/>
</dbReference>
<dbReference type="GO" id="GO:0005524">
    <property type="term" value="F:ATP binding"/>
    <property type="evidence" value="ECO:0007669"/>
    <property type="project" value="UniProtKB-KW"/>
</dbReference>
<evidence type="ECO:0000259" key="9">
    <source>
        <dbReference type="PROSITE" id="PS50146"/>
    </source>
</evidence>
<reference evidence="10" key="1">
    <citation type="submission" date="2022-01" db="EMBL/GenBank/DDBJ databases">
        <title>Genome Sequence Resource for Two Populations of Ditylenchus destructor, the Migratory Endoparasitic Phytonematode.</title>
        <authorList>
            <person name="Zhang H."/>
            <person name="Lin R."/>
            <person name="Xie B."/>
        </authorList>
    </citation>
    <scope>NUCLEOTIDE SEQUENCE</scope>
    <source>
        <strain evidence="10">BazhouSP</strain>
    </source>
</reference>
<dbReference type="InterPro" id="IPR000756">
    <property type="entry name" value="Diacylglycerol_kin_accessory"/>
</dbReference>
<feature type="region of interest" description="Disordered" evidence="8">
    <location>
        <begin position="792"/>
        <end position="903"/>
    </location>
</feature>
<keyword evidence="4 7" id="KW-0547">Nucleotide-binding</keyword>
<dbReference type="InterPro" id="IPR056383">
    <property type="entry name" value="DGKI-like_dom"/>
</dbReference>
<evidence type="ECO:0000256" key="3">
    <source>
        <dbReference type="ARBA" id="ARBA00022679"/>
    </source>
</evidence>
<feature type="compositionally biased region" description="Acidic residues" evidence="8">
    <location>
        <begin position="509"/>
        <end position="527"/>
    </location>
</feature>
<proteinExistence type="inferred from homology"/>
<feature type="domain" description="DAGKc" evidence="9">
    <location>
        <begin position="1488"/>
        <end position="1625"/>
    </location>
</feature>
<evidence type="ECO:0000256" key="1">
    <source>
        <dbReference type="ARBA" id="ARBA00001383"/>
    </source>
</evidence>
<dbReference type="SUPFAM" id="SSF111331">
    <property type="entry name" value="NAD kinase/diacylglycerol kinase-like"/>
    <property type="match status" value="1"/>
</dbReference>
<feature type="compositionally biased region" description="Polar residues" evidence="8">
    <location>
        <begin position="1158"/>
        <end position="1185"/>
    </location>
</feature>
<feature type="region of interest" description="Disordered" evidence="8">
    <location>
        <begin position="142"/>
        <end position="180"/>
    </location>
</feature>
<dbReference type="InterPro" id="IPR037607">
    <property type="entry name" value="DGK"/>
</dbReference>
<keyword evidence="6 7" id="KW-0067">ATP-binding</keyword>
<evidence type="ECO:0000256" key="4">
    <source>
        <dbReference type="ARBA" id="ARBA00022741"/>
    </source>
</evidence>
<evidence type="ECO:0000256" key="8">
    <source>
        <dbReference type="SAM" id="MobiDB-lite"/>
    </source>
</evidence>
<feature type="compositionally biased region" description="Polar residues" evidence="8">
    <location>
        <begin position="344"/>
        <end position="355"/>
    </location>
</feature>
<dbReference type="CDD" id="cd20802">
    <property type="entry name" value="C1_DGK_typeIV_rpt1"/>
    <property type="match status" value="1"/>
</dbReference>
<name>A0AAD4NHY4_9BILA</name>
<feature type="region of interest" description="Disordered" evidence="8">
    <location>
        <begin position="994"/>
        <end position="1015"/>
    </location>
</feature>
<dbReference type="EC" id="2.7.1.107" evidence="7"/>
<dbReference type="InterPro" id="IPR017438">
    <property type="entry name" value="ATP-NAD_kinase_N"/>
</dbReference>
<dbReference type="GO" id="GO:0004143">
    <property type="term" value="F:ATP-dependent diacylglycerol kinase activity"/>
    <property type="evidence" value="ECO:0007669"/>
    <property type="project" value="UniProtKB-EC"/>
</dbReference>
<comment type="similarity">
    <text evidence="2 7">Belongs to the eukaryotic diacylglycerol kinase family.</text>
</comment>
<evidence type="ECO:0000313" key="10">
    <source>
        <dbReference type="EMBL" id="KAI1728551.1"/>
    </source>
</evidence>
<sequence length="2023" mass="224608">MSAKKTGKWKKAKPAEIRLPDSIKQMMERNKQQKIANSALSEIATEQSSTQMDQNPINFNDDWGKTNSVELSNLNTAQTQRELDLNPGWGEPYIIESMNLNHSLQAKNKHTCDNGINFAEDNKKGNNATGFGASFGRNYLSRNNTKLNENNNNNVATEKPTEQASIAEASPSKPDHNLSEDAKLSISKIKPLAVNNISEEHVRVTPEQLKNLKHAWTDIVTAVGNFHTVLDTLERAIAAITRKIIEWIENRRSRRRMHEETVTASAAEKKRKQFAFYSSRSHSAPARKRRWWSRRGLLRRIGGSQHSLSYDLSQQVVTRRLIGAIAAWHDIHSNLLQLTLDQKNSDTRGCSSTPMQRRIRRESTLSTNSSSQRSTCSDISSGQVTGSSTSTISSARTPPTSTNERDTNNKNRLSRPAILEWSEQNYNNYNTMPTCSQTPSYVPLKSIKSRLRERPASAISTHTDNLDFRNSTHFPLAPNSAPYNKASQSYFQQSQPTKIEWNDNKCSELSDENNEDEEVDGESDESNFESLISDELLDEIVELEKKSNLNKLSLSNPELTSVQLKELFPELSEHWRDNIPSGTSVVEDDLNSSADPAPGKTNRKVSEVQQSYANARSSQTIPTTAGTATTSTVFSFRKSSVAGAIRTLRRGSLAMIGRSHHHSSSQVSGGTSPTPSLGSQAGAIEENVHESAQIGSPHDSPQRKKSSVTSIAARKAMRAGRQRFSAAKLALRKMSHSSLNRQPHSPNNSSPRTPGSGRSVGSGCSLGSSPKAHGMRFPLTTSVGAVWNENMPSRASDESTRSVGHDRDNGYYDDSKQPQHNSSSSIHKKPLAPSLSWDPEQRSRTPSTSSRYRVHSDGKSDTTRPRPLGDSKVNNCSDSRLDHRKRRKPSQHSNNQNMYDNGGHDRLELERSCLHCSLGAEHRRNQLRAEIENAVQRLSRRLGNRRPSSSWPRVDEHSLNAAVGITDNSGASLASCEQIRRTMGTPDIVVSSFSSDEEANNIRGQSAGAGVPSERPITPLPFIAPALPDNMQKECSEQYFSDASSPGSGVASPLIFFPSDFHSDSIGTSPTTSPLFTTMNGFPPRTGDEPVSSIPYSFRSTTECDSPTTACWNDPYGSKAALHKPLQAMDTLKPPGYFLPPGVILTVEGGKQMIRQETTNSGQAATTATTSNTIPSPPRSNSVDLSTLRRDIELWSVSSGDTSDPMASDNEGEPPTPAESVRTVRSRSHDPTQSPDHVLRRPSRIEHLSEIFRKALAKSPVVKRAAAMQEQHQQKRVCKHRTSRYWLEEQLPNEHIWLPSSGPGTSSRDTECYLGEKDCEKIGDKRRCAACHIVAHTACFPLLSKMNMMCKVTFRDCGSSTSHRHMTKESHDSLNAHHWLHRWKLEGRCQQCGKSFQQKRFRDKEIIAITCSWCKRSYHNKPPCFTSARFDEKCDRGALRDLILPPSWLLRLSTNHRSSPIPSSPLKKLKRKYRPFVVKPMLDPSVVGPTQPLLVFVNPKSGGNKGSKALHTLCWLLNPRQVFDITTLKGPKYGLEMFRKVATQMRILVAGGDGTVGWVLSTLDSLNWPSYPPMALLPLGTGNDLSRCMGWGGVFSDEPLAELLGAILTETSITYLDRWRLDVQPNTCINSTMSDSNNDDGTLNEAVQSSLPLTVMNNYFSIGADAHVALQFHHSRSANPQVLNSRFKNRIAYGGLGTIDLFKRTWKDLSEYIVVECDDVDISAKIRDSKFHCVLFHNISFYAGGTVPWGGDCGDEGYARPSSCDQLIEVIGFTTATLAALQMGAKGERIAQCSKVRIQSTKAIPMQVDGEPCMLAPSIIKLSFHSKVPMLKRDKKVLCTANHSRRTNGKSSRAGLDFASTSIFMHVPVIVVGRHDYDTYRDSIDRLKDTGFEIGVVSLEAEMELQQARYIIQKLLADHPMLPYEPGKEWRFLDYISNCEEGTFRISRHHEHSHSISDICNLDECIIILDDAFPSMTSRSAAIGHDLIFSPAKNSSQQSALTRRRISETLRIVLSSDSQETHL</sequence>
<comment type="catalytic activity">
    <reaction evidence="1 7">
        <text>a 1,2-diacyl-sn-glycerol + ATP = a 1,2-diacyl-sn-glycero-3-phosphate + ADP + H(+)</text>
        <dbReference type="Rhea" id="RHEA:10272"/>
        <dbReference type="ChEBI" id="CHEBI:15378"/>
        <dbReference type="ChEBI" id="CHEBI:17815"/>
        <dbReference type="ChEBI" id="CHEBI:30616"/>
        <dbReference type="ChEBI" id="CHEBI:58608"/>
        <dbReference type="ChEBI" id="CHEBI:456216"/>
        <dbReference type="EC" id="2.7.1.107"/>
    </reaction>
</comment>
<evidence type="ECO:0000256" key="7">
    <source>
        <dbReference type="RuleBase" id="RU361128"/>
    </source>
</evidence>
<dbReference type="CDD" id="cd20855">
    <property type="entry name" value="C1_DGK_typeIV_rpt2"/>
    <property type="match status" value="1"/>
</dbReference>
<feature type="compositionally biased region" description="Polar residues" evidence="8">
    <location>
        <begin position="607"/>
        <end position="619"/>
    </location>
</feature>
<feature type="compositionally biased region" description="Polar residues" evidence="8">
    <location>
        <begin position="736"/>
        <end position="753"/>
    </location>
</feature>
<comment type="caution">
    <text evidence="10">The sequence shown here is derived from an EMBL/GenBank/DDBJ whole genome shotgun (WGS) entry which is preliminary data.</text>
</comment>
<dbReference type="EMBL" id="JAKKPZ010000001">
    <property type="protein sequence ID" value="KAI1728551.1"/>
    <property type="molecule type" value="Genomic_DNA"/>
</dbReference>
<feature type="region of interest" description="Disordered" evidence="8">
    <location>
        <begin position="579"/>
        <end position="624"/>
    </location>
</feature>
<organism evidence="10 11">
    <name type="scientific">Ditylenchus destructor</name>
    <dbReference type="NCBI Taxonomy" id="166010"/>
    <lineage>
        <taxon>Eukaryota</taxon>
        <taxon>Metazoa</taxon>
        <taxon>Ecdysozoa</taxon>
        <taxon>Nematoda</taxon>
        <taxon>Chromadorea</taxon>
        <taxon>Rhabditida</taxon>
        <taxon>Tylenchina</taxon>
        <taxon>Tylenchomorpha</taxon>
        <taxon>Sphaerularioidea</taxon>
        <taxon>Anguinidae</taxon>
        <taxon>Anguininae</taxon>
        <taxon>Ditylenchus</taxon>
    </lineage>
</organism>
<feature type="compositionally biased region" description="Low complexity" evidence="8">
    <location>
        <begin position="364"/>
        <end position="402"/>
    </location>
</feature>
<dbReference type="GO" id="GO:0005886">
    <property type="term" value="C:plasma membrane"/>
    <property type="evidence" value="ECO:0007669"/>
    <property type="project" value="TreeGrafter"/>
</dbReference>
<dbReference type="PANTHER" id="PTHR11255">
    <property type="entry name" value="DIACYLGLYCEROL KINASE"/>
    <property type="match status" value="1"/>
</dbReference>
<feature type="compositionally biased region" description="Basic and acidic residues" evidence="8">
    <location>
        <begin position="795"/>
        <end position="817"/>
    </location>
</feature>
<protein>
    <recommendedName>
        <fullName evidence="7">Diacylglycerol kinase</fullName>
        <shortName evidence="7">DAG kinase</shortName>
        <ecNumber evidence="7">2.7.1.107</ecNumber>
    </recommendedName>
</protein>
<dbReference type="PANTHER" id="PTHR11255:SF80">
    <property type="entry name" value="EYE-SPECIFIC DIACYLGLYCEROL KINASE"/>
    <property type="match status" value="1"/>
</dbReference>
<dbReference type="InterPro" id="IPR016064">
    <property type="entry name" value="NAD/diacylglycerol_kinase_sf"/>
</dbReference>